<dbReference type="InterPro" id="IPR006593">
    <property type="entry name" value="Cyt_b561/ferric_Rdtase_TM"/>
</dbReference>
<proteinExistence type="predicted"/>
<dbReference type="Gene3D" id="1.20.120.1770">
    <property type="match status" value="1"/>
</dbReference>
<dbReference type="Pfam" id="PF03188">
    <property type="entry name" value="Cytochrom_B561"/>
    <property type="match status" value="1"/>
</dbReference>
<reference evidence="9" key="1">
    <citation type="submission" date="2023-02" db="EMBL/GenBank/DDBJ databases">
        <title>Mating type loci evolution in Malassezia.</title>
        <authorList>
            <person name="Coelho M.A."/>
        </authorList>
    </citation>
    <scope>NUCLEOTIDE SEQUENCE</scope>
    <source>
        <strain evidence="9">CBS 14136</strain>
    </source>
</reference>
<evidence type="ECO:0000256" key="2">
    <source>
        <dbReference type="ARBA" id="ARBA00022448"/>
    </source>
</evidence>
<feature type="transmembrane region" description="Helical" evidence="7">
    <location>
        <begin position="183"/>
        <end position="210"/>
    </location>
</feature>
<dbReference type="AlphaFoldDB" id="A0AAF0FCQ7"/>
<dbReference type="EMBL" id="CP118375">
    <property type="protein sequence ID" value="WFD42367.1"/>
    <property type="molecule type" value="Genomic_DNA"/>
</dbReference>
<keyword evidence="4" id="KW-0249">Electron transport</keyword>
<feature type="transmembrane region" description="Helical" evidence="7">
    <location>
        <begin position="66"/>
        <end position="88"/>
    </location>
</feature>
<feature type="transmembrane region" description="Helical" evidence="7">
    <location>
        <begin position="222"/>
        <end position="239"/>
    </location>
</feature>
<keyword evidence="2" id="KW-0813">Transport</keyword>
<evidence type="ECO:0000313" key="10">
    <source>
        <dbReference type="Proteomes" id="UP001214628"/>
    </source>
</evidence>
<keyword evidence="10" id="KW-1185">Reference proteome</keyword>
<feature type="domain" description="Cytochrome b561" evidence="8">
    <location>
        <begin position="69"/>
        <end position="209"/>
    </location>
</feature>
<dbReference type="Proteomes" id="UP001214628">
    <property type="component" value="Chromosome 1"/>
</dbReference>
<evidence type="ECO:0000256" key="6">
    <source>
        <dbReference type="ARBA" id="ARBA00023136"/>
    </source>
</evidence>
<accession>A0AAF0FCQ7</accession>
<evidence type="ECO:0000256" key="1">
    <source>
        <dbReference type="ARBA" id="ARBA00004370"/>
    </source>
</evidence>
<sequence>MPDGYLNDESERLMQQTTEADTEPSMRTLILANNGTRAAWLQAGALGLLLSIWFLVIYSSGGHVPFALYHPLFISVGLFFLLQGLLVLQPTSTPSAKRVGLVAHQLLIFVLGLPLISIGVWIMWHAHSKPGAKHFISLHGILGGVLFVLLWIQALFGLSTVYSGGQLYGSMSRAKGLWKYHRCVEYVNTFSISGYAIAVLLASEIMLALWNTTWGQKVTSTPAAMLLSFVVFGVGYKVARRVQVTKLGMTQAGP</sequence>
<dbReference type="GO" id="GO:0016020">
    <property type="term" value="C:membrane"/>
    <property type="evidence" value="ECO:0007669"/>
    <property type="project" value="UniProtKB-SubCell"/>
</dbReference>
<evidence type="ECO:0000256" key="5">
    <source>
        <dbReference type="ARBA" id="ARBA00022989"/>
    </source>
</evidence>
<feature type="transmembrane region" description="Helical" evidence="7">
    <location>
        <begin position="136"/>
        <end position="162"/>
    </location>
</feature>
<keyword evidence="5 7" id="KW-1133">Transmembrane helix</keyword>
<name>A0AAF0FCQ7_9BASI</name>
<feature type="transmembrane region" description="Helical" evidence="7">
    <location>
        <begin position="39"/>
        <end position="60"/>
    </location>
</feature>
<evidence type="ECO:0000313" key="9">
    <source>
        <dbReference type="EMBL" id="WFD42367.1"/>
    </source>
</evidence>
<evidence type="ECO:0000256" key="3">
    <source>
        <dbReference type="ARBA" id="ARBA00022692"/>
    </source>
</evidence>
<feature type="transmembrane region" description="Helical" evidence="7">
    <location>
        <begin position="100"/>
        <end position="124"/>
    </location>
</feature>
<gene>
    <name evidence="9" type="ORF">MPSI1_001009</name>
</gene>
<comment type="subcellular location">
    <subcellularLocation>
        <location evidence="1">Membrane</location>
    </subcellularLocation>
</comment>
<keyword evidence="3 7" id="KW-0812">Transmembrane</keyword>
<dbReference type="SMART" id="SM00665">
    <property type="entry name" value="B561"/>
    <property type="match status" value="1"/>
</dbReference>
<organism evidence="9 10">
    <name type="scientific">Malassezia psittaci</name>
    <dbReference type="NCBI Taxonomy" id="1821823"/>
    <lineage>
        <taxon>Eukaryota</taxon>
        <taxon>Fungi</taxon>
        <taxon>Dikarya</taxon>
        <taxon>Basidiomycota</taxon>
        <taxon>Ustilaginomycotina</taxon>
        <taxon>Malasseziomycetes</taxon>
        <taxon>Malasseziales</taxon>
        <taxon>Malasseziaceae</taxon>
        <taxon>Malassezia</taxon>
    </lineage>
</organism>
<evidence type="ECO:0000256" key="4">
    <source>
        <dbReference type="ARBA" id="ARBA00022982"/>
    </source>
</evidence>
<evidence type="ECO:0000259" key="8">
    <source>
        <dbReference type="SMART" id="SM00665"/>
    </source>
</evidence>
<protein>
    <recommendedName>
        <fullName evidence="8">Cytochrome b561 domain-containing protein</fullName>
    </recommendedName>
</protein>
<keyword evidence="6 7" id="KW-0472">Membrane</keyword>
<evidence type="ECO:0000256" key="7">
    <source>
        <dbReference type="SAM" id="Phobius"/>
    </source>
</evidence>